<keyword evidence="2" id="KW-0472">Membrane</keyword>
<feature type="compositionally biased region" description="Low complexity" evidence="1">
    <location>
        <begin position="86"/>
        <end position="106"/>
    </location>
</feature>
<keyword evidence="2" id="KW-0812">Transmembrane</keyword>
<feature type="region of interest" description="Disordered" evidence="1">
    <location>
        <begin position="135"/>
        <end position="172"/>
    </location>
</feature>
<name>A0A9P6AUU7_9AGAM</name>
<evidence type="ECO:0000313" key="4">
    <source>
        <dbReference type="EMBL" id="KAF9512419.1"/>
    </source>
</evidence>
<feature type="transmembrane region" description="Helical" evidence="2">
    <location>
        <begin position="209"/>
        <end position="226"/>
    </location>
</feature>
<gene>
    <name evidence="4" type="ORF">BS47DRAFT_1363204</name>
</gene>
<feature type="signal peptide" evidence="3">
    <location>
        <begin position="1"/>
        <end position="32"/>
    </location>
</feature>
<feature type="compositionally biased region" description="Polar residues" evidence="1">
    <location>
        <begin position="253"/>
        <end position="266"/>
    </location>
</feature>
<dbReference type="Proteomes" id="UP000886523">
    <property type="component" value="Unassembled WGS sequence"/>
</dbReference>
<feature type="compositionally biased region" description="Low complexity" evidence="1">
    <location>
        <begin position="136"/>
        <end position="172"/>
    </location>
</feature>
<feature type="compositionally biased region" description="Basic and acidic residues" evidence="1">
    <location>
        <begin position="238"/>
        <end position="247"/>
    </location>
</feature>
<dbReference type="OrthoDB" id="3261505at2759"/>
<dbReference type="AlphaFoldDB" id="A0A9P6AUU7"/>
<accession>A0A9P6AUU7</accession>
<organism evidence="4 5">
    <name type="scientific">Hydnum rufescens UP504</name>
    <dbReference type="NCBI Taxonomy" id="1448309"/>
    <lineage>
        <taxon>Eukaryota</taxon>
        <taxon>Fungi</taxon>
        <taxon>Dikarya</taxon>
        <taxon>Basidiomycota</taxon>
        <taxon>Agaricomycotina</taxon>
        <taxon>Agaricomycetes</taxon>
        <taxon>Cantharellales</taxon>
        <taxon>Hydnaceae</taxon>
        <taxon>Hydnum</taxon>
    </lineage>
</organism>
<evidence type="ECO:0000313" key="5">
    <source>
        <dbReference type="Proteomes" id="UP000886523"/>
    </source>
</evidence>
<proteinExistence type="predicted"/>
<comment type="caution">
    <text evidence="4">The sequence shown here is derived from an EMBL/GenBank/DDBJ whole genome shotgun (WGS) entry which is preliminary data.</text>
</comment>
<reference evidence="4" key="1">
    <citation type="journal article" date="2020" name="Nat. Commun.">
        <title>Large-scale genome sequencing of mycorrhizal fungi provides insights into the early evolution of symbiotic traits.</title>
        <authorList>
            <person name="Miyauchi S."/>
            <person name="Kiss E."/>
            <person name="Kuo A."/>
            <person name="Drula E."/>
            <person name="Kohler A."/>
            <person name="Sanchez-Garcia M."/>
            <person name="Morin E."/>
            <person name="Andreopoulos B."/>
            <person name="Barry K.W."/>
            <person name="Bonito G."/>
            <person name="Buee M."/>
            <person name="Carver A."/>
            <person name="Chen C."/>
            <person name="Cichocki N."/>
            <person name="Clum A."/>
            <person name="Culley D."/>
            <person name="Crous P.W."/>
            <person name="Fauchery L."/>
            <person name="Girlanda M."/>
            <person name="Hayes R.D."/>
            <person name="Keri Z."/>
            <person name="LaButti K."/>
            <person name="Lipzen A."/>
            <person name="Lombard V."/>
            <person name="Magnuson J."/>
            <person name="Maillard F."/>
            <person name="Murat C."/>
            <person name="Nolan M."/>
            <person name="Ohm R.A."/>
            <person name="Pangilinan J."/>
            <person name="Pereira M.F."/>
            <person name="Perotto S."/>
            <person name="Peter M."/>
            <person name="Pfister S."/>
            <person name="Riley R."/>
            <person name="Sitrit Y."/>
            <person name="Stielow J.B."/>
            <person name="Szollosi G."/>
            <person name="Zifcakova L."/>
            <person name="Stursova M."/>
            <person name="Spatafora J.W."/>
            <person name="Tedersoo L."/>
            <person name="Vaario L.M."/>
            <person name="Yamada A."/>
            <person name="Yan M."/>
            <person name="Wang P."/>
            <person name="Xu J."/>
            <person name="Bruns T."/>
            <person name="Baldrian P."/>
            <person name="Vilgalys R."/>
            <person name="Dunand C."/>
            <person name="Henrissat B."/>
            <person name="Grigoriev I.V."/>
            <person name="Hibbett D."/>
            <person name="Nagy L.G."/>
            <person name="Martin F.M."/>
        </authorList>
    </citation>
    <scope>NUCLEOTIDE SEQUENCE</scope>
    <source>
        <strain evidence="4">UP504</strain>
    </source>
</reference>
<feature type="region of interest" description="Disordered" evidence="1">
    <location>
        <begin position="332"/>
        <end position="351"/>
    </location>
</feature>
<evidence type="ECO:0000256" key="3">
    <source>
        <dbReference type="SAM" id="SignalP"/>
    </source>
</evidence>
<keyword evidence="3" id="KW-0732">Signal</keyword>
<feature type="compositionally biased region" description="Polar residues" evidence="1">
    <location>
        <begin position="73"/>
        <end position="85"/>
    </location>
</feature>
<feature type="region of interest" description="Disordered" evidence="1">
    <location>
        <begin position="73"/>
        <end position="106"/>
    </location>
</feature>
<dbReference type="EMBL" id="MU128987">
    <property type="protein sequence ID" value="KAF9512419.1"/>
    <property type="molecule type" value="Genomic_DNA"/>
</dbReference>
<keyword evidence="5" id="KW-1185">Reference proteome</keyword>
<evidence type="ECO:0000256" key="1">
    <source>
        <dbReference type="SAM" id="MobiDB-lite"/>
    </source>
</evidence>
<keyword evidence="2" id="KW-1133">Transmembrane helix</keyword>
<evidence type="ECO:0000256" key="2">
    <source>
        <dbReference type="SAM" id="Phobius"/>
    </source>
</evidence>
<sequence length="351" mass="35595">MAHHTIRARMTTFLLSAALVAIVVTRPSVAQAHQLDDLHARQHNRMVRVHKRSPAKVPDVGCLGGPCLSSATAASPTNDPNPGQQTPSSSSTTPSSIVPPTSASSTPNLIGDFTSLVGGLGGSSSSAISTPVLNATSSTLPTSSSSSSSTTTTSSSSSTSVTTSTSSTSDIQSTHTVFVSGTTSSPAPTQTTPAAISATHSLTVARKTIVVLVAIAGSIALTFFIWTGSANGIQTPTTDRDDPAEKVAHRRQGSTGSHGSFGTNDLNHGVQGSGVALARSASGRTILQDELPPHDFTPGPAHLISGAPGPSLNGGDPYGGYEPYDDGLAPHMGYSAQSAPGPGYGHQYRGY</sequence>
<feature type="region of interest" description="Disordered" evidence="1">
    <location>
        <begin position="234"/>
        <end position="324"/>
    </location>
</feature>
<protein>
    <submittedName>
        <fullName evidence="4">Uncharacterized protein</fullName>
    </submittedName>
</protein>
<feature type="chain" id="PRO_5040207255" evidence="3">
    <location>
        <begin position="33"/>
        <end position="351"/>
    </location>
</feature>